<gene>
    <name evidence="7" type="ORF">HID58_002551</name>
</gene>
<feature type="domain" description="NAC" evidence="6">
    <location>
        <begin position="1"/>
        <end position="118"/>
    </location>
</feature>
<protein>
    <recommendedName>
        <fullName evidence="6">NAC domain-containing protein</fullName>
    </recommendedName>
</protein>
<reference evidence="7 8" key="1">
    <citation type="submission" date="2021-05" db="EMBL/GenBank/DDBJ databases">
        <title>Genome Assembly of Synthetic Allotetraploid Brassica napus Reveals Homoeologous Exchanges between Subgenomes.</title>
        <authorList>
            <person name="Davis J.T."/>
        </authorList>
    </citation>
    <scope>NUCLEOTIDE SEQUENCE [LARGE SCALE GENOMIC DNA]</scope>
    <source>
        <strain evidence="8">cv. Da-Ae</strain>
        <tissue evidence="7">Seedling</tissue>
    </source>
</reference>
<evidence type="ECO:0000256" key="1">
    <source>
        <dbReference type="ARBA" id="ARBA00023015"/>
    </source>
</evidence>
<proteinExistence type="predicted"/>
<evidence type="ECO:0000256" key="3">
    <source>
        <dbReference type="ARBA" id="ARBA00023163"/>
    </source>
</evidence>
<keyword evidence="8" id="KW-1185">Reference proteome</keyword>
<evidence type="ECO:0000256" key="2">
    <source>
        <dbReference type="ARBA" id="ARBA00023125"/>
    </source>
</evidence>
<feature type="region of interest" description="Disordered" evidence="5">
    <location>
        <begin position="296"/>
        <end position="330"/>
    </location>
</feature>
<dbReference type="EMBL" id="JAGKQM010000001">
    <property type="protein sequence ID" value="KAH0942914.1"/>
    <property type="molecule type" value="Genomic_DNA"/>
</dbReference>
<evidence type="ECO:0000313" key="7">
    <source>
        <dbReference type="EMBL" id="KAH0942914.1"/>
    </source>
</evidence>
<evidence type="ECO:0000259" key="6">
    <source>
        <dbReference type="PROSITE" id="PS51005"/>
    </source>
</evidence>
<keyword evidence="2" id="KW-0238">DNA-binding</keyword>
<dbReference type="InterPro" id="IPR003441">
    <property type="entry name" value="NAC-dom"/>
</dbReference>
<accession>A0ABQ8EMI9</accession>
<dbReference type="PANTHER" id="PTHR31124">
    <property type="entry name" value="APICAL MERISTEM FORMATION PROTEIN-RELATED-RELATED"/>
    <property type="match status" value="1"/>
</dbReference>
<dbReference type="Gene3D" id="2.170.150.80">
    <property type="entry name" value="NAC domain"/>
    <property type="match status" value="2"/>
</dbReference>
<sequence>MEEIRAAKYPDVKDDHSKATDEKMMSIYLQSINDNGESWPEEFMEDRDVGCGGWRIIGHDKLIKDEDTGKILGFKKILKFCGETQARGYKRTWVMQQYRVPSKWNPKQDHVVCKIQLLFQTEISFLLAKHFSYSADPLPATQSLTAYGIRLANQQDDGAYYLQVIFDSGGNEWPCYVANDVYCVHPSTLVDHEDKRSTASGLCVFANRTEACGYTDGCESGRWRIMEEDNAIFSMSHEVMGYKRVFKFYEEDKGRYFDIVDGEQVLRTWIMEEYRLVEEAMKDKVLCVIKRAIEEERDESPPESPVSDSGRGVDGSEEDVGHLRQVKKLKTSDDNMEVDLTQIPTVEASDRAKKVAKMHAIIS</sequence>
<evidence type="ECO:0000313" key="8">
    <source>
        <dbReference type="Proteomes" id="UP000824890"/>
    </source>
</evidence>
<name>A0ABQ8EMI9_BRANA</name>
<keyword evidence="4" id="KW-0539">Nucleus</keyword>
<organism evidence="7 8">
    <name type="scientific">Brassica napus</name>
    <name type="common">Rape</name>
    <dbReference type="NCBI Taxonomy" id="3708"/>
    <lineage>
        <taxon>Eukaryota</taxon>
        <taxon>Viridiplantae</taxon>
        <taxon>Streptophyta</taxon>
        <taxon>Embryophyta</taxon>
        <taxon>Tracheophyta</taxon>
        <taxon>Spermatophyta</taxon>
        <taxon>Magnoliopsida</taxon>
        <taxon>eudicotyledons</taxon>
        <taxon>Gunneridae</taxon>
        <taxon>Pentapetalae</taxon>
        <taxon>rosids</taxon>
        <taxon>malvids</taxon>
        <taxon>Brassicales</taxon>
        <taxon>Brassicaceae</taxon>
        <taxon>Brassiceae</taxon>
        <taxon>Brassica</taxon>
    </lineage>
</organism>
<comment type="caution">
    <text evidence="7">The sequence shown here is derived from an EMBL/GenBank/DDBJ whole genome shotgun (WGS) entry which is preliminary data.</text>
</comment>
<evidence type="ECO:0000256" key="5">
    <source>
        <dbReference type="SAM" id="MobiDB-lite"/>
    </source>
</evidence>
<keyword evidence="1" id="KW-0805">Transcription regulation</keyword>
<dbReference type="Proteomes" id="UP000824890">
    <property type="component" value="Unassembled WGS sequence"/>
</dbReference>
<dbReference type="InterPro" id="IPR036093">
    <property type="entry name" value="NAC_dom_sf"/>
</dbReference>
<evidence type="ECO:0000256" key="4">
    <source>
        <dbReference type="ARBA" id="ARBA00023242"/>
    </source>
</evidence>
<dbReference type="PANTHER" id="PTHR31124:SF11">
    <property type="entry name" value="NAC DOMAIN-CONTAINING PROTEIN"/>
    <property type="match status" value="1"/>
</dbReference>
<dbReference type="SUPFAM" id="SSF101941">
    <property type="entry name" value="NAC domain"/>
    <property type="match status" value="2"/>
</dbReference>
<dbReference type="PROSITE" id="PS51005">
    <property type="entry name" value="NAC"/>
    <property type="match status" value="2"/>
</dbReference>
<dbReference type="Pfam" id="PF02365">
    <property type="entry name" value="NAM"/>
    <property type="match status" value="1"/>
</dbReference>
<feature type="domain" description="NAC" evidence="6">
    <location>
        <begin position="143"/>
        <end position="292"/>
    </location>
</feature>
<keyword evidence="3" id="KW-0804">Transcription</keyword>